<evidence type="ECO:0000256" key="1">
    <source>
        <dbReference type="SAM" id="Phobius"/>
    </source>
</evidence>
<feature type="transmembrane region" description="Helical" evidence="1">
    <location>
        <begin position="39"/>
        <end position="57"/>
    </location>
</feature>
<reference evidence="2 3" key="1">
    <citation type="journal article" date="2016" name="Nat. Commun.">
        <title>Thousands of microbial genomes shed light on interconnected biogeochemical processes in an aquifer system.</title>
        <authorList>
            <person name="Anantharaman K."/>
            <person name="Brown C.T."/>
            <person name="Hug L.A."/>
            <person name="Sharon I."/>
            <person name="Castelle C.J."/>
            <person name="Probst A.J."/>
            <person name="Thomas B.C."/>
            <person name="Singh A."/>
            <person name="Wilkins M.J."/>
            <person name="Karaoz U."/>
            <person name="Brodie E.L."/>
            <person name="Williams K.H."/>
            <person name="Hubbard S.S."/>
            <person name="Banfield J.F."/>
        </authorList>
    </citation>
    <scope>NUCLEOTIDE SEQUENCE [LARGE SCALE GENOMIC DNA]</scope>
</reference>
<proteinExistence type="predicted"/>
<dbReference type="EMBL" id="MGKY01000006">
    <property type="protein sequence ID" value="OGN34091.1"/>
    <property type="molecule type" value="Genomic_DNA"/>
</dbReference>
<protein>
    <recommendedName>
        <fullName evidence="4">DUF5671 domain-containing protein</fullName>
    </recommendedName>
</protein>
<dbReference type="AlphaFoldDB" id="A0A1F8H966"/>
<feature type="transmembrane region" description="Helical" evidence="1">
    <location>
        <begin position="69"/>
        <end position="90"/>
    </location>
</feature>
<organism evidence="2 3">
    <name type="scientific">Candidatus Yanofskybacteria bacterium RIFCSPLOWO2_12_FULL_43_11b</name>
    <dbReference type="NCBI Taxonomy" id="1802710"/>
    <lineage>
        <taxon>Bacteria</taxon>
        <taxon>Candidatus Yanofskyibacteriota</taxon>
    </lineage>
</organism>
<gene>
    <name evidence="2" type="ORF">A3G51_00700</name>
</gene>
<sequence>MVMKWYVLVIFLIMGLSVAGLLTISFNFNPYQSGIQVKYLFFASLFMVLWGFSTLALNRFKLKMDWPDFYKSFKIGLIISLAGCLLIFIVRHVRY</sequence>
<comment type="caution">
    <text evidence="2">The sequence shown here is derived from an EMBL/GenBank/DDBJ whole genome shotgun (WGS) entry which is preliminary data.</text>
</comment>
<name>A0A1F8H966_9BACT</name>
<keyword evidence="1" id="KW-1133">Transmembrane helix</keyword>
<evidence type="ECO:0000313" key="3">
    <source>
        <dbReference type="Proteomes" id="UP000177745"/>
    </source>
</evidence>
<dbReference type="Proteomes" id="UP000177745">
    <property type="component" value="Unassembled WGS sequence"/>
</dbReference>
<evidence type="ECO:0000313" key="2">
    <source>
        <dbReference type="EMBL" id="OGN34091.1"/>
    </source>
</evidence>
<feature type="transmembrane region" description="Helical" evidence="1">
    <location>
        <begin position="6"/>
        <end position="27"/>
    </location>
</feature>
<keyword evidence="1" id="KW-0812">Transmembrane</keyword>
<accession>A0A1F8H966</accession>
<keyword evidence="1" id="KW-0472">Membrane</keyword>
<evidence type="ECO:0008006" key="4">
    <source>
        <dbReference type="Google" id="ProtNLM"/>
    </source>
</evidence>